<dbReference type="EMBL" id="JANIBC010000001">
    <property type="protein sequence ID" value="MCQ8184069.1"/>
    <property type="molecule type" value="Genomic_DNA"/>
</dbReference>
<dbReference type="Gene3D" id="3.40.30.10">
    <property type="entry name" value="Glutaredoxin"/>
    <property type="match status" value="1"/>
</dbReference>
<accession>A0A9X2L6L4</accession>
<dbReference type="InterPro" id="IPR024706">
    <property type="entry name" value="Peroxiredoxin_AhpC-typ"/>
</dbReference>
<dbReference type="GO" id="GO:0008379">
    <property type="term" value="F:thioredoxin peroxidase activity"/>
    <property type="evidence" value="ECO:0007669"/>
    <property type="project" value="TreeGrafter"/>
</dbReference>
<dbReference type="InterPro" id="IPR000866">
    <property type="entry name" value="AhpC/TSA"/>
</dbReference>
<comment type="caution">
    <text evidence="12">The sequence shown here is derived from an EMBL/GenBank/DDBJ whole genome shotgun (WGS) entry which is preliminary data.</text>
</comment>
<evidence type="ECO:0000256" key="3">
    <source>
        <dbReference type="ARBA" id="ARBA00017462"/>
    </source>
</evidence>
<dbReference type="GO" id="GO:0005829">
    <property type="term" value="C:cytosol"/>
    <property type="evidence" value="ECO:0007669"/>
    <property type="project" value="TreeGrafter"/>
</dbReference>
<organism evidence="12 13">
    <name type="scientific">Parvularcula maris</name>
    <dbReference type="NCBI Taxonomy" id="2965077"/>
    <lineage>
        <taxon>Bacteria</taxon>
        <taxon>Pseudomonadati</taxon>
        <taxon>Pseudomonadota</taxon>
        <taxon>Alphaproteobacteria</taxon>
        <taxon>Parvularculales</taxon>
        <taxon>Parvularculaceae</taxon>
        <taxon>Parvularcula</taxon>
    </lineage>
</organism>
<evidence type="ECO:0000313" key="13">
    <source>
        <dbReference type="Proteomes" id="UP001142610"/>
    </source>
</evidence>
<keyword evidence="5" id="KW-0049">Antioxidant</keyword>
<feature type="active site" description="Cysteine sulfenic acid (-SOH) intermediate; for peroxidase activity" evidence="10">
    <location>
        <position position="81"/>
    </location>
</feature>
<name>A0A9X2L6L4_9PROT</name>
<dbReference type="AlphaFoldDB" id="A0A9X2L6L4"/>
<dbReference type="Proteomes" id="UP001142610">
    <property type="component" value="Unassembled WGS sequence"/>
</dbReference>
<gene>
    <name evidence="12" type="ORF">NOG11_01585</name>
</gene>
<dbReference type="EC" id="1.11.1.26" evidence="2"/>
<evidence type="ECO:0000256" key="9">
    <source>
        <dbReference type="ARBA" id="ARBA00047572"/>
    </source>
</evidence>
<protein>
    <recommendedName>
        <fullName evidence="3">Alkyl hydroperoxide reductase C</fullName>
        <ecNumber evidence="2">1.11.1.26</ecNumber>
    </recommendedName>
    <alternativeName>
        <fullName evidence="8">Peroxiredoxin</fullName>
    </alternativeName>
</protein>
<comment type="catalytic activity">
    <reaction evidence="9">
        <text>a hydroperoxide + NADH + H(+) = an alcohol + NAD(+) + H2O</text>
        <dbReference type="Rhea" id="RHEA:62628"/>
        <dbReference type="ChEBI" id="CHEBI:15377"/>
        <dbReference type="ChEBI" id="CHEBI:15378"/>
        <dbReference type="ChEBI" id="CHEBI:30879"/>
        <dbReference type="ChEBI" id="CHEBI:35924"/>
        <dbReference type="ChEBI" id="CHEBI:57540"/>
        <dbReference type="ChEBI" id="CHEBI:57945"/>
        <dbReference type="EC" id="1.11.1.26"/>
    </reaction>
</comment>
<dbReference type="CDD" id="cd03015">
    <property type="entry name" value="PRX_Typ2cys"/>
    <property type="match status" value="1"/>
</dbReference>
<evidence type="ECO:0000256" key="10">
    <source>
        <dbReference type="PIRSR" id="PIRSR000239-1"/>
    </source>
</evidence>
<dbReference type="GO" id="GO:0102039">
    <property type="term" value="F:NADH-dependent peroxiredoxin activity"/>
    <property type="evidence" value="ECO:0007669"/>
    <property type="project" value="UniProtKB-EC"/>
</dbReference>
<feature type="domain" description="Thioredoxin" evidence="11">
    <location>
        <begin position="26"/>
        <end position="190"/>
    </location>
</feature>
<dbReference type="GO" id="GO:0045454">
    <property type="term" value="P:cell redox homeostasis"/>
    <property type="evidence" value="ECO:0007669"/>
    <property type="project" value="TreeGrafter"/>
</dbReference>
<evidence type="ECO:0000256" key="7">
    <source>
        <dbReference type="ARBA" id="ARBA00023284"/>
    </source>
</evidence>
<evidence type="ECO:0000256" key="5">
    <source>
        <dbReference type="ARBA" id="ARBA00022862"/>
    </source>
</evidence>
<evidence type="ECO:0000256" key="6">
    <source>
        <dbReference type="ARBA" id="ARBA00023002"/>
    </source>
</evidence>
<keyword evidence="13" id="KW-1185">Reference proteome</keyword>
<keyword evidence="7" id="KW-0676">Redox-active center</keyword>
<dbReference type="GO" id="GO:0033554">
    <property type="term" value="P:cellular response to stress"/>
    <property type="evidence" value="ECO:0007669"/>
    <property type="project" value="TreeGrafter"/>
</dbReference>
<evidence type="ECO:0000256" key="4">
    <source>
        <dbReference type="ARBA" id="ARBA00022559"/>
    </source>
</evidence>
<proteinExistence type="predicted"/>
<dbReference type="InterPro" id="IPR013766">
    <property type="entry name" value="Thioredoxin_domain"/>
</dbReference>
<evidence type="ECO:0000313" key="12">
    <source>
        <dbReference type="EMBL" id="MCQ8184069.1"/>
    </source>
</evidence>
<dbReference type="Pfam" id="PF00578">
    <property type="entry name" value="AhpC-TSA"/>
    <property type="match status" value="1"/>
</dbReference>
<reference evidence="12" key="1">
    <citation type="submission" date="2022-07" db="EMBL/GenBank/DDBJ databases">
        <title>Parvularcula maris sp. nov., an algicidal bacterium isolated from seawater.</title>
        <authorList>
            <person name="Li F."/>
        </authorList>
    </citation>
    <scope>NUCLEOTIDE SEQUENCE</scope>
    <source>
        <strain evidence="12">BGMRC 0090</strain>
    </source>
</reference>
<dbReference type="PANTHER" id="PTHR10681:SF121">
    <property type="entry name" value="ALKYL HYDROPEROXIDE REDUCTASE C"/>
    <property type="match status" value="1"/>
</dbReference>
<dbReference type="GO" id="GO:0042744">
    <property type="term" value="P:hydrogen peroxide catabolic process"/>
    <property type="evidence" value="ECO:0007669"/>
    <property type="project" value="TreeGrafter"/>
</dbReference>
<dbReference type="SUPFAM" id="SSF52833">
    <property type="entry name" value="Thioredoxin-like"/>
    <property type="match status" value="1"/>
</dbReference>
<comment type="subunit">
    <text evidence="1">Homodimer; disulfide-linked, upon oxidation. 5 homodimers assemble to form a ring-like decamer.</text>
</comment>
<evidence type="ECO:0000256" key="1">
    <source>
        <dbReference type="ARBA" id="ARBA00011654"/>
    </source>
</evidence>
<dbReference type="PROSITE" id="PS51352">
    <property type="entry name" value="THIOREDOXIN_2"/>
    <property type="match status" value="1"/>
</dbReference>
<dbReference type="PIRSF" id="PIRSF000239">
    <property type="entry name" value="AHPC"/>
    <property type="match status" value="1"/>
</dbReference>
<evidence type="ECO:0000259" key="11">
    <source>
        <dbReference type="PROSITE" id="PS51352"/>
    </source>
</evidence>
<keyword evidence="4" id="KW-0575">Peroxidase</keyword>
<dbReference type="InterPro" id="IPR036249">
    <property type="entry name" value="Thioredoxin-like_sf"/>
</dbReference>
<dbReference type="GO" id="GO:0006979">
    <property type="term" value="P:response to oxidative stress"/>
    <property type="evidence" value="ECO:0007669"/>
    <property type="project" value="TreeGrafter"/>
</dbReference>
<sequence>MVHLPPIGGQDLFRRNAQTLLENSMLGVGDRIPDFKVTGVKPKFMQHEQNGESAFEELTQDSFEGKWKVIYFYPKDFTFVCPTEIAEFGRLAAEFEDRDAVVLGGSSDNEFVKLAWRRDHADLAEHPAWQFADTTGSLIDGLGIRSEEGVALRATFVVDPHGTIQHVYVNNLSVGRNPQDTLRVLDALQTDELCPCNRPLGGDTL</sequence>
<dbReference type="InterPro" id="IPR050217">
    <property type="entry name" value="Peroxiredoxin"/>
</dbReference>
<evidence type="ECO:0000256" key="8">
    <source>
        <dbReference type="ARBA" id="ARBA00032077"/>
    </source>
</evidence>
<keyword evidence="6" id="KW-0560">Oxidoreductase</keyword>
<dbReference type="PANTHER" id="PTHR10681">
    <property type="entry name" value="THIOREDOXIN PEROXIDASE"/>
    <property type="match status" value="1"/>
</dbReference>
<evidence type="ECO:0000256" key="2">
    <source>
        <dbReference type="ARBA" id="ARBA00013021"/>
    </source>
</evidence>